<sequence>MSRNLRHLRLFAAVAELKSVTLAAEKWHVSQPAVTQALNKLELQAGGALFERSRTGLFPTSRAEILLRRVDSAFALLDPISVSISPRLRTSLTYAQLQALVAVSESENFTLAARQLGLAQPTVHRAVTHIEQEAARTLFERTAFGIIPTRLCQSFARAARLAIYELDQADAELAELDGGEAGSLVIGAMPLARSVLLPSALARFRQFYKEMVVRVIDGPYQSLLGDLRRGSLDLLVGALRDPAPIADIVQVPLFDDRLALLARPGHPLTAQQTISIGDLLGYPWVVPHQGTPTRSQFETFFSDAGSRVPSRLIEAGSLLLMRGLLLESDHLGCISQVQARPECDQGLLVQLPFETAQHVRPIGLTYRTGWRPTRPQQKIMDLLEEVAEHLDEGYSLSL</sequence>
<dbReference type="SUPFAM" id="SSF46785">
    <property type="entry name" value="Winged helix' DNA-binding domain"/>
    <property type="match status" value="2"/>
</dbReference>
<proteinExistence type="inferred from homology"/>
<keyword evidence="4" id="KW-0804">Transcription</keyword>
<evidence type="ECO:0000256" key="4">
    <source>
        <dbReference type="ARBA" id="ARBA00023163"/>
    </source>
</evidence>
<dbReference type="PROSITE" id="PS50931">
    <property type="entry name" value="HTH_LYSR"/>
    <property type="match status" value="2"/>
</dbReference>
<comment type="caution">
    <text evidence="6">The sequence shown here is derived from an EMBL/GenBank/DDBJ whole genome shotgun (WGS) entry which is preliminary data.</text>
</comment>
<dbReference type="Pfam" id="PF00126">
    <property type="entry name" value="HTH_1"/>
    <property type="match status" value="2"/>
</dbReference>
<evidence type="ECO:0000256" key="1">
    <source>
        <dbReference type="ARBA" id="ARBA00009437"/>
    </source>
</evidence>
<evidence type="ECO:0000256" key="2">
    <source>
        <dbReference type="ARBA" id="ARBA00023015"/>
    </source>
</evidence>
<name>A0ABV2HC13_9HYPH</name>
<reference evidence="6 7" key="1">
    <citation type="submission" date="2024-06" db="EMBL/GenBank/DDBJ databases">
        <title>Genomic Encyclopedia of Type Strains, Phase IV (KMG-IV): sequencing the most valuable type-strain genomes for metagenomic binning, comparative biology and taxonomic classification.</title>
        <authorList>
            <person name="Goeker M."/>
        </authorList>
    </citation>
    <scope>NUCLEOTIDE SEQUENCE [LARGE SCALE GENOMIC DNA]</scope>
    <source>
        <strain evidence="6 7">DSM 105042</strain>
    </source>
</reference>
<dbReference type="Proteomes" id="UP001549031">
    <property type="component" value="Unassembled WGS sequence"/>
</dbReference>
<organism evidence="6 7">
    <name type="scientific">Pseudorhizobium tarimense</name>
    <dbReference type="NCBI Taxonomy" id="1079109"/>
    <lineage>
        <taxon>Bacteria</taxon>
        <taxon>Pseudomonadati</taxon>
        <taxon>Pseudomonadota</taxon>
        <taxon>Alphaproteobacteria</taxon>
        <taxon>Hyphomicrobiales</taxon>
        <taxon>Rhizobiaceae</taxon>
        <taxon>Rhizobium/Agrobacterium group</taxon>
        <taxon>Pseudorhizobium</taxon>
    </lineage>
</organism>
<accession>A0ABV2HC13</accession>
<dbReference type="PANTHER" id="PTHR30126:SF98">
    <property type="entry name" value="HTH-TYPE TRANSCRIPTIONAL ACTIVATOR BAUR"/>
    <property type="match status" value="1"/>
</dbReference>
<comment type="similarity">
    <text evidence="1">Belongs to the LysR transcriptional regulatory family.</text>
</comment>
<keyword evidence="2" id="KW-0805">Transcription regulation</keyword>
<dbReference type="PANTHER" id="PTHR30126">
    <property type="entry name" value="HTH-TYPE TRANSCRIPTIONAL REGULATOR"/>
    <property type="match status" value="1"/>
</dbReference>
<evidence type="ECO:0000313" key="6">
    <source>
        <dbReference type="EMBL" id="MET3587942.1"/>
    </source>
</evidence>
<dbReference type="InterPro" id="IPR036388">
    <property type="entry name" value="WH-like_DNA-bd_sf"/>
</dbReference>
<dbReference type="RefSeq" id="WP_247245613.1">
    <property type="nucleotide sequence ID" value="NZ_JALJRA010000017.1"/>
</dbReference>
<feature type="domain" description="HTH lysR-type" evidence="5">
    <location>
        <begin position="1"/>
        <end position="60"/>
    </location>
</feature>
<protein>
    <submittedName>
        <fullName evidence="6">DNA-binding transcriptional LysR family regulator</fullName>
    </submittedName>
</protein>
<dbReference type="SUPFAM" id="SSF53850">
    <property type="entry name" value="Periplasmic binding protein-like II"/>
    <property type="match status" value="1"/>
</dbReference>
<gene>
    <name evidence="6" type="ORF">ABID21_004074</name>
</gene>
<evidence type="ECO:0000259" key="5">
    <source>
        <dbReference type="PROSITE" id="PS50931"/>
    </source>
</evidence>
<dbReference type="PRINTS" id="PR00039">
    <property type="entry name" value="HTHLYSR"/>
</dbReference>
<dbReference type="InterPro" id="IPR005119">
    <property type="entry name" value="LysR_subst-bd"/>
</dbReference>
<keyword evidence="3 6" id="KW-0238">DNA-binding</keyword>
<evidence type="ECO:0000313" key="7">
    <source>
        <dbReference type="Proteomes" id="UP001549031"/>
    </source>
</evidence>
<dbReference type="Gene3D" id="3.40.190.10">
    <property type="entry name" value="Periplasmic binding protein-like II"/>
    <property type="match status" value="2"/>
</dbReference>
<feature type="domain" description="HTH lysR-type" evidence="5">
    <location>
        <begin position="92"/>
        <end position="149"/>
    </location>
</feature>
<dbReference type="Gene3D" id="1.10.10.10">
    <property type="entry name" value="Winged helix-like DNA-binding domain superfamily/Winged helix DNA-binding domain"/>
    <property type="match status" value="2"/>
</dbReference>
<dbReference type="InterPro" id="IPR036390">
    <property type="entry name" value="WH_DNA-bd_sf"/>
</dbReference>
<keyword evidence="7" id="KW-1185">Reference proteome</keyword>
<dbReference type="EMBL" id="JBEPLJ010000017">
    <property type="protein sequence ID" value="MET3587942.1"/>
    <property type="molecule type" value="Genomic_DNA"/>
</dbReference>
<dbReference type="InterPro" id="IPR000847">
    <property type="entry name" value="LysR_HTH_N"/>
</dbReference>
<dbReference type="GO" id="GO:0003677">
    <property type="term" value="F:DNA binding"/>
    <property type="evidence" value="ECO:0007669"/>
    <property type="project" value="UniProtKB-KW"/>
</dbReference>
<dbReference type="Pfam" id="PF03466">
    <property type="entry name" value="LysR_substrate"/>
    <property type="match status" value="1"/>
</dbReference>
<evidence type="ECO:0000256" key="3">
    <source>
        <dbReference type="ARBA" id="ARBA00023125"/>
    </source>
</evidence>